<dbReference type="InterPro" id="IPR031468">
    <property type="entry name" value="SMP_LBD"/>
</dbReference>
<dbReference type="InterPro" id="IPR057080">
    <property type="entry name" value="PH_SMPa"/>
</dbReference>
<feature type="compositionally biased region" description="Polar residues" evidence="9">
    <location>
        <begin position="671"/>
        <end position="685"/>
    </location>
</feature>
<evidence type="ECO:0000256" key="7">
    <source>
        <dbReference type="ARBA" id="ARBA00023121"/>
    </source>
</evidence>
<keyword evidence="7" id="KW-0446">Lipid-binding</keyword>
<gene>
    <name evidence="11" type="ORF">VNO77_13352</name>
</gene>
<dbReference type="GO" id="GO:0005789">
    <property type="term" value="C:endoplasmic reticulum membrane"/>
    <property type="evidence" value="ECO:0007669"/>
    <property type="project" value="UniProtKB-SubCell"/>
</dbReference>
<protein>
    <recommendedName>
        <fullName evidence="10">SMP-LTD domain-containing protein</fullName>
    </recommendedName>
</protein>
<feature type="region of interest" description="Disordered" evidence="9">
    <location>
        <begin position="655"/>
        <end position="720"/>
    </location>
</feature>
<sequence length="814" mass="91212">MTTVLGLILLGFGLGVVAVVAAEAVGVLWIMKRLRHKIKSDEATLNSQTQVATALLDPQQSLHFASKKQGVVWVLESGKISKPSGEQKRKKELLEVSPAKMYGQIKGQSLILRDSDGLHTTIELKSCTVQAVSASVLSSRKWAKKFPIKVESKTSVIYNGSKTVYIYLETSWEKEAWCKALYLASCDQKEKINWYTQLDEEFHSYLSSLNSVYHSFMKQSVGSSMEAIERAGKPDVSSSKVRQFLKKFAKRTSRVGLENLSTWTSLSGHEGKKNSEKLRACQDAILATGLLKTASTSKAPKNSLVDDAPALPSMLSHPKSQSLHAISSEADADEKFGIDEGTLCLNLLISRLFFDAKGNEQLKRSIQARIQRTLSNMRTPSYIGEVICTNINTGNVPPCISGMRVLPMEMSEVWALEVDIEYSGGAVLEIETRLEVRELELHAGTEDSNPQSNNAGAVPSDLLEGFEYFGKQLNFAKRTNDLQEQKEDGDWNSDFSKSFKSTMSSLNHGSRWRSILNSVAKQVSQVPLSLAIRVASLRGTLRLHIKPPPSDQLWYGFTSMPDIDFNLESSVGEHKITNGHFALFMVNRLKTAIRETLVLPNCESVCIPWMLAEKDDWVPRTVAPFMWTNQEFRNETSTSTNSNNQPSVGLKAGLEASASTSSNDPEHKQQNPESNQEVTGKSSDSLELPLCSTNSVTLESSRSLEELTTPLLESDKPQETRDLKKFRTSLFQNDKQLETDEQNIENNSEFQSQHRSVVMEKRNHFIEQEDEPPKKMGRRERMLDLGKKMSEKLEEKRRHIEEKSRHIVEKMRGP</sequence>
<comment type="caution">
    <text evidence="11">The sequence shown here is derived from an EMBL/GenBank/DDBJ whole genome shotgun (WGS) entry which is preliminary data.</text>
</comment>
<evidence type="ECO:0000259" key="10">
    <source>
        <dbReference type="PROSITE" id="PS51847"/>
    </source>
</evidence>
<evidence type="ECO:0000256" key="4">
    <source>
        <dbReference type="ARBA" id="ARBA00022824"/>
    </source>
</evidence>
<evidence type="ECO:0000256" key="6">
    <source>
        <dbReference type="ARBA" id="ARBA00023055"/>
    </source>
</evidence>
<dbReference type="GO" id="GO:0008289">
    <property type="term" value="F:lipid binding"/>
    <property type="evidence" value="ECO:0007669"/>
    <property type="project" value="UniProtKB-KW"/>
</dbReference>
<name>A0AAN9M0W4_CANGL</name>
<keyword evidence="5" id="KW-1133">Transmembrane helix</keyword>
<evidence type="ECO:0000256" key="5">
    <source>
        <dbReference type="ARBA" id="ARBA00022989"/>
    </source>
</evidence>
<keyword evidence="6" id="KW-0445">Lipid transport</keyword>
<feature type="region of interest" description="Disordered" evidence="9">
    <location>
        <begin position="786"/>
        <end position="814"/>
    </location>
</feature>
<feature type="domain" description="SMP-LTD" evidence="10">
    <location>
        <begin position="343"/>
        <end position="608"/>
    </location>
</feature>
<evidence type="ECO:0000256" key="8">
    <source>
        <dbReference type="ARBA" id="ARBA00023136"/>
    </source>
</evidence>
<dbReference type="AlphaFoldDB" id="A0AAN9M0W4"/>
<keyword evidence="2" id="KW-0813">Transport</keyword>
<dbReference type="PANTHER" id="PTHR13466">
    <property type="entry name" value="TEX2 PROTEIN-RELATED"/>
    <property type="match status" value="1"/>
</dbReference>
<dbReference type="Proteomes" id="UP001367508">
    <property type="component" value="Unassembled WGS sequence"/>
</dbReference>
<dbReference type="EMBL" id="JAYMYQ010000003">
    <property type="protein sequence ID" value="KAK7344094.1"/>
    <property type="molecule type" value="Genomic_DNA"/>
</dbReference>
<organism evidence="11 12">
    <name type="scientific">Canavalia gladiata</name>
    <name type="common">Sword bean</name>
    <name type="synonym">Dolichos gladiatus</name>
    <dbReference type="NCBI Taxonomy" id="3824"/>
    <lineage>
        <taxon>Eukaryota</taxon>
        <taxon>Viridiplantae</taxon>
        <taxon>Streptophyta</taxon>
        <taxon>Embryophyta</taxon>
        <taxon>Tracheophyta</taxon>
        <taxon>Spermatophyta</taxon>
        <taxon>Magnoliopsida</taxon>
        <taxon>eudicotyledons</taxon>
        <taxon>Gunneridae</taxon>
        <taxon>Pentapetalae</taxon>
        <taxon>rosids</taxon>
        <taxon>fabids</taxon>
        <taxon>Fabales</taxon>
        <taxon>Fabaceae</taxon>
        <taxon>Papilionoideae</taxon>
        <taxon>50 kb inversion clade</taxon>
        <taxon>NPAAA clade</taxon>
        <taxon>indigoferoid/millettioid clade</taxon>
        <taxon>Phaseoleae</taxon>
        <taxon>Canavalia</taxon>
    </lineage>
</organism>
<comment type="subcellular location">
    <subcellularLocation>
        <location evidence="1">Endoplasmic reticulum membrane</location>
    </subcellularLocation>
</comment>
<keyword evidence="12" id="KW-1185">Reference proteome</keyword>
<feature type="compositionally biased region" description="Low complexity" evidence="9">
    <location>
        <begin position="695"/>
        <end position="712"/>
    </location>
</feature>
<evidence type="ECO:0000256" key="9">
    <source>
        <dbReference type="SAM" id="MobiDB-lite"/>
    </source>
</evidence>
<evidence type="ECO:0000256" key="2">
    <source>
        <dbReference type="ARBA" id="ARBA00022448"/>
    </source>
</evidence>
<dbReference type="CDD" id="cd21675">
    <property type="entry name" value="SMP_TEX2"/>
    <property type="match status" value="1"/>
</dbReference>
<evidence type="ECO:0000256" key="1">
    <source>
        <dbReference type="ARBA" id="ARBA00004586"/>
    </source>
</evidence>
<evidence type="ECO:0000313" key="12">
    <source>
        <dbReference type="Proteomes" id="UP001367508"/>
    </source>
</evidence>
<evidence type="ECO:0000256" key="3">
    <source>
        <dbReference type="ARBA" id="ARBA00022692"/>
    </source>
</evidence>
<proteinExistence type="predicted"/>
<evidence type="ECO:0000313" key="11">
    <source>
        <dbReference type="EMBL" id="KAK7344094.1"/>
    </source>
</evidence>
<accession>A0AAN9M0W4</accession>
<keyword evidence="8" id="KW-0472">Membrane</keyword>
<keyword evidence="3" id="KW-0812">Transmembrane</keyword>
<dbReference type="PROSITE" id="PS51847">
    <property type="entry name" value="SMP"/>
    <property type="match status" value="1"/>
</dbReference>
<dbReference type="PANTHER" id="PTHR13466:SF22">
    <property type="entry name" value="MEMBRANE PROTEIN, PUTATIVE-RELATED"/>
    <property type="match status" value="1"/>
</dbReference>
<keyword evidence="4" id="KW-0256">Endoplasmic reticulum</keyword>
<reference evidence="11 12" key="1">
    <citation type="submission" date="2024-01" db="EMBL/GenBank/DDBJ databases">
        <title>The genomes of 5 underutilized Papilionoideae crops provide insights into root nodulation and disease resistanc.</title>
        <authorList>
            <person name="Jiang F."/>
        </authorList>
    </citation>
    <scope>NUCLEOTIDE SEQUENCE [LARGE SCALE GENOMIC DNA]</scope>
    <source>
        <strain evidence="11">LVBAO_FW01</strain>
        <tissue evidence="11">Leaves</tissue>
    </source>
</reference>
<dbReference type="Pfam" id="PF23065">
    <property type="entry name" value="PH_SMPa"/>
    <property type="match status" value="1"/>
</dbReference>
<dbReference type="GO" id="GO:0006869">
    <property type="term" value="P:lipid transport"/>
    <property type="evidence" value="ECO:0007669"/>
    <property type="project" value="UniProtKB-KW"/>
</dbReference>